<dbReference type="EMBL" id="PKMF04000472">
    <property type="protein sequence ID" value="KAK7829813.1"/>
    <property type="molecule type" value="Genomic_DNA"/>
</dbReference>
<organism evidence="1 2">
    <name type="scientific">Quercus suber</name>
    <name type="common">Cork oak</name>
    <dbReference type="NCBI Taxonomy" id="58331"/>
    <lineage>
        <taxon>Eukaryota</taxon>
        <taxon>Viridiplantae</taxon>
        <taxon>Streptophyta</taxon>
        <taxon>Embryophyta</taxon>
        <taxon>Tracheophyta</taxon>
        <taxon>Spermatophyta</taxon>
        <taxon>Magnoliopsida</taxon>
        <taxon>eudicotyledons</taxon>
        <taxon>Gunneridae</taxon>
        <taxon>Pentapetalae</taxon>
        <taxon>rosids</taxon>
        <taxon>fabids</taxon>
        <taxon>Fagales</taxon>
        <taxon>Fagaceae</taxon>
        <taxon>Quercus</taxon>
    </lineage>
</organism>
<evidence type="ECO:0000313" key="1">
    <source>
        <dbReference type="EMBL" id="KAK7829813.1"/>
    </source>
</evidence>
<dbReference type="AlphaFoldDB" id="A0AAW0JSW7"/>
<sequence length="49" mass="5958">MDKEERMWRQRSCTLYLQDGGQNTRFFHCRATQRKRKNLITGIKDQPNT</sequence>
<gene>
    <name evidence="1" type="ORF">CFP56_028822</name>
</gene>
<keyword evidence="2" id="KW-1185">Reference proteome</keyword>
<reference evidence="1 2" key="1">
    <citation type="journal article" date="2018" name="Sci. Data">
        <title>The draft genome sequence of cork oak.</title>
        <authorList>
            <person name="Ramos A.M."/>
            <person name="Usie A."/>
            <person name="Barbosa P."/>
            <person name="Barros P.M."/>
            <person name="Capote T."/>
            <person name="Chaves I."/>
            <person name="Simoes F."/>
            <person name="Abreu I."/>
            <person name="Carrasquinho I."/>
            <person name="Faro C."/>
            <person name="Guimaraes J.B."/>
            <person name="Mendonca D."/>
            <person name="Nobrega F."/>
            <person name="Rodrigues L."/>
            <person name="Saibo N.J.M."/>
            <person name="Varela M.C."/>
            <person name="Egas C."/>
            <person name="Matos J."/>
            <person name="Miguel C.M."/>
            <person name="Oliveira M.M."/>
            <person name="Ricardo C.P."/>
            <person name="Goncalves S."/>
        </authorList>
    </citation>
    <scope>NUCLEOTIDE SEQUENCE [LARGE SCALE GENOMIC DNA]</scope>
    <source>
        <strain evidence="2">cv. HL8</strain>
    </source>
</reference>
<comment type="caution">
    <text evidence="1">The sequence shown here is derived from an EMBL/GenBank/DDBJ whole genome shotgun (WGS) entry which is preliminary data.</text>
</comment>
<protein>
    <submittedName>
        <fullName evidence="1">Uncharacterized protein</fullName>
    </submittedName>
</protein>
<accession>A0AAW0JSW7</accession>
<name>A0AAW0JSW7_QUESU</name>
<proteinExistence type="predicted"/>
<dbReference type="Proteomes" id="UP000237347">
    <property type="component" value="Unassembled WGS sequence"/>
</dbReference>
<evidence type="ECO:0000313" key="2">
    <source>
        <dbReference type="Proteomes" id="UP000237347"/>
    </source>
</evidence>